<reference evidence="2 3" key="2">
    <citation type="submission" date="2014-10" db="EMBL/GenBank/DDBJ databases">
        <title>Paracoccus sanguinis sp. nov., isolated from clinical specimens of New York State patients.</title>
        <authorList>
            <person name="Mingle L.A."/>
            <person name="Cole J.A."/>
            <person name="Lapierre P."/>
            <person name="Musser K.A."/>
        </authorList>
    </citation>
    <scope>NUCLEOTIDE SEQUENCE [LARGE SCALE GENOMIC DNA]</scope>
    <source>
        <strain evidence="2 3">HAMBI 3106</strain>
    </source>
</reference>
<comment type="caution">
    <text evidence="2">The sequence shown here is derived from an EMBL/GenBank/DDBJ whole genome shotgun (WGS) entry which is preliminary data.</text>
</comment>
<evidence type="ECO:0000313" key="3">
    <source>
        <dbReference type="Proteomes" id="UP000029917"/>
    </source>
</evidence>
<name>A0A099EV78_9RHOB</name>
<feature type="transmembrane region" description="Helical" evidence="1">
    <location>
        <begin position="43"/>
        <end position="62"/>
    </location>
</feature>
<organism evidence="2 3">
    <name type="scientific">Paracoccus sphaerophysae</name>
    <dbReference type="NCBI Taxonomy" id="690417"/>
    <lineage>
        <taxon>Bacteria</taxon>
        <taxon>Pseudomonadati</taxon>
        <taxon>Pseudomonadota</taxon>
        <taxon>Alphaproteobacteria</taxon>
        <taxon>Rhodobacterales</taxon>
        <taxon>Paracoccaceae</taxon>
        <taxon>Paracoccus</taxon>
    </lineage>
</organism>
<protein>
    <submittedName>
        <fullName evidence="2">Membrane protein</fullName>
    </submittedName>
</protein>
<dbReference type="OrthoDB" id="6119856at2"/>
<dbReference type="Pfam" id="PF05437">
    <property type="entry name" value="AzlD"/>
    <property type="match status" value="1"/>
</dbReference>
<dbReference type="RefSeq" id="WP_036722112.1">
    <property type="nucleotide sequence ID" value="NZ_JRKS01000088.1"/>
</dbReference>
<keyword evidence="1" id="KW-0812">Transmembrane</keyword>
<accession>A0A099EV78</accession>
<sequence length="110" mass="11416">MQGYSDATVWGIILALGVGTYLIRWSFLGAMGNRPVPERAQRLLRYTAVAVLPALVAPLVIWPPGTGGDPDPVRLGSAAVTLGVGLVTRNTLAAIICGGVTLGLGHWLIG</sequence>
<keyword evidence="1" id="KW-1133">Transmembrane helix</keyword>
<gene>
    <name evidence="2" type="ORF">IC63_16045</name>
</gene>
<dbReference type="AlphaFoldDB" id="A0A099EV78"/>
<dbReference type="Proteomes" id="UP000029917">
    <property type="component" value="Unassembled WGS sequence"/>
</dbReference>
<reference evidence="2 3" key="1">
    <citation type="submission" date="2014-09" db="EMBL/GenBank/DDBJ databases">
        <authorList>
            <person name="McGinnis J.M."/>
            <person name="Wolfgang W.J."/>
        </authorList>
    </citation>
    <scope>NUCLEOTIDE SEQUENCE [LARGE SCALE GENOMIC DNA]</scope>
    <source>
        <strain evidence="2 3">HAMBI 3106</strain>
    </source>
</reference>
<keyword evidence="3" id="KW-1185">Reference proteome</keyword>
<dbReference type="InterPro" id="IPR008407">
    <property type="entry name" value="Brnchd-chn_aa_trnsp_AzlD"/>
</dbReference>
<evidence type="ECO:0000313" key="2">
    <source>
        <dbReference type="EMBL" id="KGJ01818.1"/>
    </source>
</evidence>
<evidence type="ECO:0000256" key="1">
    <source>
        <dbReference type="SAM" id="Phobius"/>
    </source>
</evidence>
<dbReference type="EMBL" id="JRKS01000088">
    <property type="protein sequence ID" value="KGJ01818.1"/>
    <property type="molecule type" value="Genomic_DNA"/>
</dbReference>
<keyword evidence="1" id="KW-0472">Membrane</keyword>
<dbReference type="STRING" id="690417.IC63_16045"/>
<feature type="transmembrane region" description="Helical" evidence="1">
    <location>
        <begin position="91"/>
        <end position="109"/>
    </location>
</feature>
<proteinExistence type="predicted"/>
<feature type="transmembrane region" description="Helical" evidence="1">
    <location>
        <begin position="12"/>
        <end position="31"/>
    </location>
</feature>